<dbReference type="AlphaFoldDB" id="A0A225WIS1"/>
<dbReference type="InterPro" id="IPR056924">
    <property type="entry name" value="SH3_Tf2-1"/>
</dbReference>
<gene>
    <name evidence="2" type="ORF">PHMEG_0008941</name>
</gene>
<dbReference type="STRING" id="4795.A0A225WIS1"/>
<dbReference type="Proteomes" id="UP000198211">
    <property type="component" value="Unassembled WGS sequence"/>
</dbReference>
<proteinExistence type="predicted"/>
<reference evidence="3" key="1">
    <citation type="submission" date="2017-03" db="EMBL/GenBank/DDBJ databases">
        <title>Phytopthora megakarya and P. palmivora, two closely related causual agents of cacao black pod achieved similar genome size and gene model numbers by different mechanisms.</title>
        <authorList>
            <person name="Ali S."/>
            <person name="Shao J."/>
            <person name="Larry D.J."/>
            <person name="Kronmiller B."/>
            <person name="Shen D."/>
            <person name="Strem M.D."/>
            <person name="Melnick R.L."/>
            <person name="Guiltinan M.J."/>
            <person name="Tyler B.M."/>
            <person name="Meinhardt L.W."/>
            <person name="Bailey B.A."/>
        </authorList>
    </citation>
    <scope>NUCLEOTIDE SEQUENCE [LARGE SCALE GENOMIC DNA]</scope>
    <source>
        <strain evidence="3">zdho120</strain>
    </source>
</reference>
<dbReference type="EMBL" id="NBNE01000803">
    <property type="protein sequence ID" value="OWZ17148.1"/>
    <property type="molecule type" value="Genomic_DNA"/>
</dbReference>
<evidence type="ECO:0000259" key="1">
    <source>
        <dbReference type="Pfam" id="PF24626"/>
    </source>
</evidence>
<organism evidence="2 3">
    <name type="scientific">Phytophthora megakarya</name>
    <dbReference type="NCBI Taxonomy" id="4795"/>
    <lineage>
        <taxon>Eukaryota</taxon>
        <taxon>Sar</taxon>
        <taxon>Stramenopiles</taxon>
        <taxon>Oomycota</taxon>
        <taxon>Peronosporomycetes</taxon>
        <taxon>Peronosporales</taxon>
        <taxon>Peronosporaceae</taxon>
        <taxon>Phytophthora</taxon>
    </lineage>
</organism>
<sequence length="175" mass="20080">MTRAHRAQADSQTERQNLVLEDALRVGTFDSREFVNEAGSNFGFDRQEIIEQAQKNLEAAQGRQTEYYDHKRRQVVFKQGDLVLLDTKNFPLKTVDKNTELKKAKLAAKKIGPFVIERMVNDNVAKLILPCSMKRLNPTFNIELLTHYQTNRTDRPNHLIPKAVPLILDDETSTS</sequence>
<protein>
    <submittedName>
        <fullName evidence="2">Retroelement</fullName>
    </submittedName>
</protein>
<evidence type="ECO:0000313" key="2">
    <source>
        <dbReference type="EMBL" id="OWZ17148.1"/>
    </source>
</evidence>
<feature type="domain" description="Tf2-1-like SH3-like" evidence="1">
    <location>
        <begin position="80"/>
        <end position="148"/>
    </location>
</feature>
<evidence type="ECO:0000313" key="3">
    <source>
        <dbReference type="Proteomes" id="UP000198211"/>
    </source>
</evidence>
<dbReference type="OrthoDB" id="123682at2759"/>
<keyword evidence="3" id="KW-1185">Reference proteome</keyword>
<name>A0A225WIS1_9STRA</name>
<accession>A0A225WIS1</accession>
<dbReference type="Pfam" id="PF24626">
    <property type="entry name" value="SH3_Tf2-1"/>
    <property type="match status" value="1"/>
</dbReference>
<comment type="caution">
    <text evidence="2">The sequence shown here is derived from an EMBL/GenBank/DDBJ whole genome shotgun (WGS) entry which is preliminary data.</text>
</comment>